<feature type="region of interest" description="Disordered" evidence="1">
    <location>
        <begin position="1"/>
        <end position="24"/>
    </location>
</feature>
<reference evidence="2 3" key="1">
    <citation type="journal article" date="2016" name="Int. J. Syst. Evol. Microbiol.">
        <title>Ensifer glycinis sp. nov., an novel rhizobial species associated with Glycine spp.</title>
        <authorList>
            <person name="Yan H."/>
            <person name="Yan J."/>
            <person name="Sui X.H."/>
            <person name="Wang E.T."/>
            <person name="Chen W.X."/>
            <person name="Zhang X.X."/>
            <person name="Chen W.F."/>
        </authorList>
    </citation>
    <scope>NUCLEOTIDE SEQUENCE [LARGE SCALE GENOMIC DNA]</scope>
    <source>
        <strain evidence="2 3">CCBAU 23380</strain>
    </source>
</reference>
<protein>
    <submittedName>
        <fullName evidence="2">Uncharacterized protein</fullName>
    </submittedName>
</protein>
<evidence type="ECO:0000256" key="1">
    <source>
        <dbReference type="SAM" id="MobiDB-lite"/>
    </source>
</evidence>
<keyword evidence="3" id="KW-1185">Reference proteome</keyword>
<sequence>MHRWADDARASQRQQTGEEMSSIKMRDFTDAMRQAAFPPSGFKMPPVARHRSYPSEAFGVASACADASRWPTN</sequence>
<accession>A0A178XXH2</accession>
<dbReference type="Proteomes" id="UP000094025">
    <property type="component" value="Unassembled WGS sequence"/>
</dbReference>
<proteinExistence type="predicted"/>
<organism evidence="2 3">
    <name type="scientific">Sinorhizobium glycinis</name>
    <dbReference type="NCBI Taxonomy" id="1472378"/>
    <lineage>
        <taxon>Bacteria</taxon>
        <taxon>Pseudomonadati</taxon>
        <taxon>Pseudomonadota</taxon>
        <taxon>Alphaproteobacteria</taxon>
        <taxon>Hyphomicrobiales</taxon>
        <taxon>Rhizobiaceae</taxon>
        <taxon>Sinorhizobium/Ensifer group</taxon>
        <taxon>Sinorhizobium</taxon>
    </lineage>
</organism>
<name>A0A178XXH2_9HYPH</name>
<dbReference type="STRING" id="1472378.AU381_10800"/>
<comment type="caution">
    <text evidence="2">The sequence shown here is derived from an EMBL/GenBank/DDBJ whole genome shotgun (WGS) entry which is preliminary data.</text>
</comment>
<dbReference type="EMBL" id="LPUX01000055">
    <property type="protein sequence ID" value="OAP40018.1"/>
    <property type="molecule type" value="Genomic_DNA"/>
</dbReference>
<dbReference type="AlphaFoldDB" id="A0A178XXH2"/>
<gene>
    <name evidence="2" type="ORF">AU381_10800</name>
</gene>
<feature type="compositionally biased region" description="Basic and acidic residues" evidence="1">
    <location>
        <begin position="1"/>
        <end position="10"/>
    </location>
</feature>
<evidence type="ECO:0000313" key="3">
    <source>
        <dbReference type="Proteomes" id="UP000094025"/>
    </source>
</evidence>
<evidence type="ECO:0000313" key="2">
    <source>
        <dbReference type="EMBL" id="OAP40018.1"/>
    </source>
</evidence>